<dbReference type="Pfam" id="PF13409">
    <property type="entry name" value="GST_N_2"/>
    <property type="match status" value="1"/>
</dbReference>
<dbReference type="InterPro" id="IPR036249">
    <property type="entry name" value="Thioredoxin-like_sf"/>
</dbReference>
<dbReference type="InterPro" id="IPR036282">
    <property type="entry name" value="Glutathione-S-Trfase_C_sf"/>
</dbReference>
<protein>
    <submittedName>
        <fullName evidence="3">Glutathione S-transferase</fullName>
    </submittedName>
</protein>
<dbReference type="Proteomes" id="UP000746535">
    <property type="component" value="Unassembled WGS sequence"/>
</dbReference>
<dbReference type="PROSITE" id="PS50404">
    <property type="entry name" value="GST_NTER"/>
    <property type="match status" value="1"/>
</dbReference>
<dbReference type="InterPro" id="IPR004045">
    <property type="entry name" value="Glutathione_S-Trfase_N"/>
</dbReference>
<evidence type="ECO:0000259" key="1">
    <source>
        <dbReference type="PROSITE" id="PS50404"/>
    </source>
</evidence>
<dbReference type="PROSITE" id="PS50405">
    <property type="entry name" value="GST_CTER"/>
    <property type="match status" value="1"/>
</dbReference>
<dbReference type="SFLD" id="SFLDG01150">
    <property type="entry name" value="Main.1:_Beta-like"/>
    <property type="match status" value="1"/>
</dbReference>
<evidence type="ECO:0000259" key="2">
    <source>
        <dbReference type="PROSITE" id="PS50405"/>
    </source>
</evidence>
<dbReference type="EMBL" id="JAAVJI010000012">
    <property type="protein sequence ID" value="NJP02666.1"/>
    <property type="molecule type" value="Genomic_DNA"/>
</dbReference>
<evidence type="ECO:0000313" key="4">
    <source>
        <dbReference type="Proteomes" id="UP000746535"/>
    </source>
</evidence>
<evidence type="ECO:0000313" key="3">
    <source>
        <dbReference type="EMBL" id="NJP02666.1"/>
    </source>
</evidence>
<sequence>MRKILGRSSSINVRKVLWACTELRLPFEHDSDWGLGFRSPKASEFLALNPNAQIPVLVENDFVLWESNSILRYLANGPGQGMLYPQEPRTRARVDQWLDWQAAELNPSWSYVFHSIVRNNPDYQDPDLLRQGQARWAGTMAILDRQLTETGAFVTGKHFTLADIAIGLSVNRWLQTPFERPAFSAVSAYQDRLNQREGYVRYSGEGQP</sequence>
<dbReference type="InterPro" id="IPR010987">
    <property type="entry name" value="Glutathione-S-Trfase_C-like"/>
</dbReference>
<reference evidence="3 4" key="1">
    <citation type="submission" date="2020-03" db="EMBL/GenBank/DDBJ databases">
        <authorList>
            <person name="Wang L."/>
            <person name="He N."/>
            <person name="Li Y."/>
            <person name="Fang Y."/>
            <person name="Zhang F."/>
        </authorList>
    </citation>
    <scope>NUCLEOTIDE SEQUENCE [LARGE SCALE GENOMIC DNA]</scope>
    <source>
        <strain evidence="4">hsmgli-8</strain>
    </source>
</reference>
<dbReference type="Gene3D" id="3.40.30.10">
    <property type="entry name" value="Glutaredoxin"/>
    <property type="match status" value="1"/>
</dbReference>
<comment type="caution">
    <text evidence="3">The sequence shown here is derived from an EMBL/GenBank/DDBJ whole genome shotgun (WGS) entry which is preliminary data.</text>
</comment>
<feature type="domain" description="GST C-terminal" evidence="2">
    <location>
        <begin position="87"/>
        <end position="208"/>
    </location>
</feature>
<dbReference type="CDD" id="cd03047">
    <property type="entry name" value="GST_N_2"/>
    <property type="match status" value="1"/>
</dbReference>
<dbReference type="SUPFAM" id="SSF47616">
    <property type="entry name" value="GST C-terminal domain-like"/>
    <property type="match status" value="1"/>
</dbReference>
<dbReference type="SUPFAM" id="SSF52833">
    <property type="entry name" value="Thioredoxin-like"/>
    <property type="match status" value="1"/>
</dbReference>
<accession>A0ABX0YKK3</accession>
<dbReference type="PANTHER" id="PTHR44051:SF19">
    <property type="entry name" value="DISULFIDE-BOND OXIDOREDUCTASE YFCG"/>
    <property type="match status" value="1"/>
</dbReference>
<name>A0ABX0YKK3_9PSED</name>
<gene>
    <name evidence="3" type="ORF">HBH25_17595</name>
</gene>
<organism evidence="3 4">
    <name type="scientific">Pseudomonas quercus</name>
    <dbReference type="NCBI Taxonomy" id="2722792"/>
    <lineage>
        <taxon>Bacteria</taxon>
        <taxon>Pseudomonadati</taxon>
        <taxon>Pseudomonadota</taxon>
        <taxon>Gammaproteobacteria</taxon>
        <taxon>Pseudomonadales</taxon>
        <taxon>Pseudomonadaceae</taxon>
        <taxon>Pseudomonas</taxon>
    </lineage>
</organism>
<keyword evidence="4" id="KW-1185">Reference proteome</keyword>
<feature type="domain" description="GST N-terminal" evidence="1">
    <location>
        <begin position="1"/>
        <end position="82"/>
    </location>
</feature>
<dbReference type="RefSeq" id="WP_168085246.1">
    <property type="nucleotide sequence ID" value="NZ_JAAVJI010000012.1"/>
</dbReference>
<dbReference type="SFLD" id="SFLDS00019">
    <property type="entry name" value="Glutathione_Transferase_(cytos"/>
    <property type="match status" value="1"/>
</dbReference>
<dbReference type="SFLD" id="SFLDG00358">
    <property type="entry name" value="Main_(cytGST)"/>
    <property type="match status" value="1"/>
</dbReference>
<dbReference type="PANTHER" id="PTHR44051">
    <property type="entry name" value="GLUTATHIONE S-TRANSFERASE-RELATED"/>
    <property type="match status" value="1"/>
</dbReference>
<dbReference type="Gene3D" id="1.20.1050.10">
    <property type="match status" value="1"/>
</dbReference>
<dbReference type="InterPro" id="IPR040079">
    <property type="entry name" value="Glutathione_S-Trfase"/>
</dbReference>
<proteinExistence type="predicted"/>